<dbReference type="EMBL" id="CP010519">
    <property type="protein sequence ID" value="AJE87073.1"/>
    <property type="molecule type" value="Genomic_DNA"/>
</dbReference>
<dbReference type="AlphaFoldDB" id="A0A0B5EW69"/>
<organism evidence="4 5">
    <name type="scientific">Streptomyces albus (strain ATCC 21838 / DSM 41398 / FERM P-419 / JCM 4703 / NBRC 107858)</name>
    <dbReference type="NCBI Taxonomy" id="1081613"/>
    <lineage>
        <taxon>Bacteria</taxon>
        <taxon>Bacillati</taxon>
        <taxon>Actinomycetota</taxon>
        <taxon>Actinomycetes</taxon>
        <taxon>Kitasatosporales</taxon>
        <taxon>Streptomycetaceae</taxon>
        <taxon>Streptomyces</taxon>
    </lineage>
</organism>
<evidence type="ECO:0000313" key="5">
    <source>
        <dbReference type="Proteomes" id="UP000031523"/>
    </source>
</evidence>
<dbReference type="PANTHER" id="PTHR36852">
    <property type="entry name" value="PROTEIN GVPL 2"/>
    <property type="match status" value="1"/>
</dbReference>
<evidence type="ECO:0000256" key="1">
    <source>
        <dbReference type="ARBA" id="ARBA00022987"/>
    </source>
</evidence>
<comment type="subcellular location">
    <subcellularLocation>
        <location evidence="2">Gas vesicle</location>
    </subcellularLocation>
</comment>
<reference evidence="4 5" key="1">
    <citation type="submission" date="2015-01" db="EMBL/GenBank/DDBJ databases">
        <title>Enhanced salinomycin production by adjusting the supply of polyketide extender units in Streptomyce albus DSM 41398.</title>
        <authorList>
            <person name="Lu C."/>
        </authorList>
    </citation>
    <scope>NUCLEOTIDE SEQUENCE [LARGE SCALE GENOMIC DNA]</scope>
    <source>
        <strain evidence="5">ATCC 21838 / DSM 41398 / FERM P-419 / JCM 4703 / NBRC 107858</strain>
    </source>
</reference>
<evidence type="ECO:0000313" key="4">
    <source>
        <dbReference type="EMBL" id="AJE87073.1"/>
    </source>
</evidence>
<proteinExistence type="inferred from homology"/>
<name>A0A0B5EW69_STRA4</name>
<protein>
    <submittedName>
        <fullName evidence="4">Gas vesicle synthesis protein</fullName>
    </submittedName>
</protein>
<dbReference type="InterPro" id="IPR009430">
    <property type="entry name" value="GvpL/GvpF"/>
</dbReference>
<gene>
    <name evidence="4" type="ORF">SLNWT_6697</name>
</gene>
<dbReference type="Proteomes" id="UP000031523">
    <property type="component" value="Chromosome"/>
</dbReference>
<accession>A0A0B5EW69</accession>
<dbReference type="GO" id="GO:0031412">
    <property type="term" value="P:gas vesicle organization"/>
    <property type="evidence" value="ECO:0007669"/>
    <property type="project" value="InterPro"/>
</dbReference>
<dbReference type="GO" id="GO:0031411">
    <property type="term" value="C:gas vesicle"/>
    <property type="evidence" value="ECO:0007669"/>
    <property type="project" value="UniProtKB-SubCell"/>
</dbReference>
<dbReference type="PANTHER" id="PTHR36852:SF1">
    <property type="entry name" value="PROTEIN GVPL 2"/>
    <property type="match status" value="1"/>
</dbReference>
<evidence type="ECO:0000256" key="3">
    <source>
        <dbReference type="ARBA" id="ARBA00035643"/>
    </source>
</evidence>
<dbReference type="Pfam" id="PF06386">
    <property type="entry name" value="GvpL_GvpF"/>
    <property type="match status" value="1"/>
</dbReference>
<dbReference type="KEGG" id="sals:SLNWT_6697"/>
<evidence type="ECO:0000256" key="2">
    <source>
        <dbReference type="ARBA" id="ARBA00035108"/>
    </source>
</evidence>
<comment type="similarity">
    <text evidence="3">Belongs to the gas vesicle GvpF/GvpL family.</text>
</comment>
<keyword evidence="5" id="KW-1185">Reference proteome</keyword>
<keyword evidence="1" id="KW-0304">Gas vesicle</keyword>
<sequence>MSTYVYALTGAEQSLPLDELKGVGEPAAALRTVRGRELMAVVSDAPERLRAKRRDVSAHQEVVEALMRETAVLPMRFGLVAPDDAQLSASLIEREGSYRQRLEEIAGHAEYNLKASRDEEDLLREILRDSEPARQLNERIRTGQGTHEDRVALGELVSGEVAARHRAAAERVENALSSCAAEAFLGEGAEGHFMNTSFLVPQEREALFRQTVRTTADEAGDAYTFTLTGPLPPYSFV</sequence>